<evidence type="ECO:0000313" key="1">
    <source>
        <dbReference type="EMBL" id="SFE96148.1"/>
    </source>
</evidence>
<evidence type="ECO:0000313" key="2">
    <source>
        <dbReference type="Proteomes" id="UP000198964"/>
    </source>
</evidence>
<name>A0A1I2EUM5_9BACT</name>
<proteinExistence type="predicted"/>
<accession>A0A1I2EUM5</accession>
<dbReference type="GO" id="GO:0016787">
    <property type="term" value="F:hydrolase activity"/>
    <property type="evidence" value="ECO:0007669"/>
    <property type="project" value="UniProtKB-KW"/>
</dbReference>
<dbReference type="SUPFAM" id="SSF56784">
    <property type="entry name" value="HAD-like"/>
    <property type="match status" value="1"/>
</dbReference>
<reference evidence="1 2" key="1">
    <citation type="submission" date="2016-10" db="EMBL/GenBank/DDBJ databases">
        <authorList>
            <person name="de Groot N.N."/>
        </authorList>
    </citation>
    <scope>NUCLEOTIDE SEQUENCE [LARGE SCALE GENOMIC DNA]</scope>
    <source>
        <strain evidence="1 2">CGMCC 1.9156</strain>
    </source>
</reference>
<dbReference type="InterPro" id="IPR023214">
    <property type="entry name" value="HAD_sf"/>
</dbReference>
<dbReference type="STRING" id="655355.SAMN05216283_102220"/>
<dbReference type="EMBL" id="FONW01000002">
    <property type="protein sequence ID" value="SFE96148.1"/>
    <property type="molecule type" value="Genomic_DNA"/>
</dbReference>
<dbReference type="Gene3D" id="3.40.50.1000">
    <property type="entry name" value="HAD superfamily/HAD-like"/>
    <property type="match status" value="1"/>
</dbReference>
<organism evidence="1 2">
    <name type="scientific">Sunxiuqinia elliptica</name>
    <dbReference type="NCBI Taxonomy" id="655355"/>
    <lineage>
        <taxon>Bacteria</taxon>
        <taxon>Pseudomonadati</taxon>
        <taxon>Bacteroidota</taxon>
        <taxon>Bacteroidia</taxon>
        <taxon>Marinilabiliales</taxon>
        <taxon>Prolixibacteraceae</taxon>
        <taxon>Sunxiuqinia</taxon>
    </lineage>
</organism>
<keyword evidence="2" id="KW-1185">Reference proteome</keyword>
<dbReference type="Gene3D" id="1.10.150.400">
    <property type="match status" value="1"/>
</dbReference>
<dbReference type="AlphaFoldDB" id="A0A1I2EUM5"/>
<protein>
    <submittedName>
        <fullName evidence="1">Predicted hydrolase, HAD superfamily</fullName>
    </submittedName>
</protein>
<sequence length="665" mass="76539">MTTNSNFSINTYKQYSFDVFDTCLIRTCGKPRIVFYLMALELYGEEAHEVLIYDFVNARITAERKAVKDLCSSTKQDVSIQEIYTHINSGIIQQFGTERLIRLELKIEKRVLRPIYSTKKKIDLLHRDNKSVIYISDMYLPATFIKDQLIEYGFWKDGDRLYVSNEVGLTKAKGGLFNFISEQENISFKDWIHYGDDKRNDFLVPKKKGINSKLMRDIGYSRYEQEWLKSATLSDNPLQGVLMAGIARSVRLCAEKSTVTDMVADVVAPLFVPFVAGIMEDAHKRGINHIYFLARDAYIFLQIAETFKAQYPAIKLSYLYGSRRTFYLAGLAEGRKDEFRRIMAGHIGRTPKQMMRRINLDTSILTEGLEELAISSDFYDEKLTAKSFELFLDLLTNKNVLPAIIVEARKQRAIALEYFQQEGMLADDTNAAIVDLGWTRTCQRSINSILGDKNVFGYYFGVFTDRLLPDEAGEYMAGFYPEEIIWSERVNRSLNNSFVAVAEQVFAMTNHGSTITYKKEGGKIVPEFDSRENSGTYTEEYIQKLYSNIVIFAKEYSSFHWLMTNAKSAITSCGLNSLHLFIQSPQKKETKIFDQFKVGNNLKDNEQIVTHLSLRLLIQILKWKFKKDQKPSGISWLPGSISYTFGEPGLQLFRAITRLKRWWVA</sequence>
<dbReference type="InterPro" id="IPR036412">
    <property type="entry name" value="HAD-like_sf"/>
</dbReference>
<keyword evidence="1" id="KW-0378">Hydrolase</keyword>
<dbReference type="Proteomes" id="UP000198964">
    <property type="component" value="Unassembled WGS sequence"/>
</dbReference>
<gene>
    <name evidence="1" type="ORF">SAMN05216283_102220</name>
</gene>
<dbReference type="RefSeq" id="WP_093918896.1">
    <property type="nucleotide sequence ID" value="NZ_FONW01000002.1"/>
</dbReference>